<dbReference type="Proteomes" id="UP000693946">
    <property type="component" value="Linkage Group LG4"/>
</dbReference>
<dbReference type="InterPro" id="IPR040235">
    <property type="entry name" value="Nicolin-1"/>
</dbReference>
<organism evidence="1 2">
    <name type="scientific">Solea senegalensis</name>
    <name type="common">Senegalese sole</name>
    <dbReference type="NCBI Taxonomy" id="28829"/>
    <lineage>
        <taxon>Eukaryota</taxon>
        <taxon>Metazoa</taxon>
        <taxon>Chordata</taxon>
        <taxon>Craniata</taxon>
        <taxon>Vertebrata</taxon>
        <taxon>Euteleostomi</taxon>
        <taxon>Actinopterygii</taxon>
        <taxon>Neopterygii</taxon>
        <taxon>Teleostei</taxon>
        <taxon>Neoteleostei</taxon>
        <taxon>Acanthomorphata</taxon>
        <taxon>Carangaria</taxon>
        <taxon>Pleuronectiformes</taxon>
        <taxon>Pleuronectoidei</taxon>
        <taxon>Soleidae</taxon>
        <taxon>Solea</taxon>
    </lineage>
</organism>
<keyword evidence="2" id="KW-1185">Reference proteome</keyword>
<evidence type="ECO:0000313" key="1">
    <source>
        <dbReference type="EMBL" id="KAG7494116.1"/>
    </source>
</evidence>
<proteinExistence type="predicted"/>
<protein>
    <recommendedName>
        <fullName evidence="3">Nicolin 1</fullName>
    </recommendedName>
</protein>
<name>A0AAV6QPR3_SOLSE</name>
<comment type="caution">
    <text evidence="1">The sequence shown here is derived from an EMBL/GenBank/DDBJ whole genome shotgun (WGS) entry which is preliminary data.</text>
</comment>
<evidence type="ECO:0008006" key="3">
    <source>
        <dbReference type="Google" id="ProtNLM"/>
    </source>
</evidence>
<dbReference type="PANTHER" id="PTHR31239:SF2">
    <property type="entry name" value="NICOLIN-1"/>
    <property type="match status" value="1"/>
</dbReference>
<accession>A0AAV6QPR3</accession>
<dbReference type="AlphaFoldDB" id="A0AAV6QPR3"/>
<evidence type="ECO:0000313" key="2">
    <source>
        <dbReference type="Proteomes" id="UP000693946"/>
    </source>
</evidence>
<reference evidence="1 2" key="1">
    <citation type="journal article" date="2021" name="Sci. Rep.">
        <title>Chromosome anchoring in Senegalese sole (Solea senegalensis) reveals sex-associated markers and genome rearrangements in flatfish.</title>
        <authorList>
            <person name="Guerrero-Cozar I."/>
            <person name="Gomez-Garrido J."/>
            <person name="Berbel C."/>
            <person name="Martinez-Blanch J.F."/>
            <person name="Alioto T."/>
            <person name="Claros M.G."/>
            <person name="Gagnaire P.A."/>
            <person name="Manchado M."/>
        </authorList>
    </citation>
    <scope>NUCLEOTIDE SEQUENCE [LARGE SCALE GENOMIC DNA]</scope>
    <source>
        <strain evidence="1">Sse05_10M</strain>
    </source>
</reference>
<sequence length="218" mass="24378">MSGRCDQQRALTCTVKPALYLNMGERPCDAAQSGVCVVDVTLPFGKTADIEEITFQNDYTASVTVRLLRRRPGHEAPAQWCTALRDLSLMDNPHSEGGSQDYYSIHRSQMRAEPDDVASVRLILKQPSSAWLSFSLKNIEMFPHTEPEPEKEVCDWLSDLTLDDHLTQPQDVPDPHTVSSSLQQMWALTEVMQSDQTTASVGRFDVDGCYDVDLISLT</sequence>
<dbReference type="PANTHER" id="PTHR31239">
    <property type="entry name" value="NICOLIN 1"/>
    <property type="match status" value="1"/>
</dbReference>
<dbReference type="EMBL" id="JAGKHQ010000016">
    <property type="protein sequence ID" value="KAG7494116.1"/>
    <property type="molecule type" value="Genomic_DNA"/>
</dbReference>
<dbReference type="GO" id="GO:0005654">
    <property type="term" value="C:nucleoplasm"/>
    <property type="evidence" value="ECO:0007669"/>
    <property type="project" value="TreeGrafter"/>
</dbReference>
<gene>
    <name evidence="1" type="ORF">JOB18_023255</name>
</gene>